<organism evidence="3 4">
    <name type="scientific">Streptomyces pyxinae</name>
    <dbReference type="NCBI Taxonomy" id="2970734"/>
    <lineage>
        <taxon>Bacteria</taxon>
        <taxon>Bacillati</taxon>
        <taxon>Actinomycetota</taxon>
        <taxon>Actinomycetes</taxon>
        <taxon>Kitasatosporales</taxon>
        <taxon>Streptomycetaceae</taxon>
        <taxon>Streptomyces</taxon>
    </lineage>
</organism>
<dbReference type="PANTHER" id="PTHR30204">
    <property type="entry name" value="REDOX-CYCLING DRUG-SENSING TRANSCRIPTIONAL ACTIVATOR SOXR"/>
    <property type="match status" value="1"/>
</dbReference>
<dbReference type="RefSeq" id="WP_258788952.1">
    <property type="nucleotide sequence ID" value="NZ_JANUGQ010000016.1"/>
</dbReference>
<comment type="caution">
    <text evidence="3">The sequence shown here is derived from an EMBL/GenBank/DDBJ whole genome shotgun (WGS) entry which is preliminary data.</text>
</comment>
<keyword evidence="4" id="KW-1185">Reference proteome</keyword>
<evidence type="ECO:0000256" key="1">
    <source>
        <dbReference type="ARBA" id="ARBA00023125"/>
    </source>
</evidence>
<sequence length="291" mass="31324">MFTIGDFARHGRVSVRMLRHYDAIGLLRPARVDPYSGYRFYEAAQLARLNRVIALKELGFTLDQVRTILDERLGPEELRGMLRLRRAELETELAAASARLAHVAARLRVIESEGHMSTQDVVLKSVPGARLAQLSGVAAGFSPTDISPVITPLYEELCARLEAAGVPFGPGLAHYEPAPAAEGEGAVLVHAGMTVPAGVTVPGLEIVELPGLEQAATIVHRGPMEEMLPTVQTLASWIEAEGYHSVGLARELYLETPEDRTRWVTEFQEPVTRTAAGAADAADDGAGTTGV</sequence>
<feature type="domain" description="HTH merR-type" evidence="2">
    <location>
        <begin position="1"/>
        <end position="71"/>
    </location>
</feature>
<gene>
    <name evidence="3" type="ORF">NX801_18905</name>
</gene>
<dbReference type="InterPro" id="IPR047057">
    <property type="entry name" value="MerR_fam"/>
</dbReference>
<dbReference type="SUPFAM" id="SSF46955">
    <property type="entry name" value="Putative DNA-binding domain"/>
    <property type="match status" value="1"/>
</dbReference>
<dbReference type="SMART" id="SM00871">
    <property type="entry name" value="AraC_E_bind"/>
    <property type="match status" value="1"/>
</dbReference>
<dbReference type="InterPro" id="IPR029442">
    <property type="entry name" value="GyrI-like"/>
</dbReference>
<dbReference type="InterPro" id="IPR000551">
    <property type="entry name" value="MerR-type_HTH_dom"/>
</dbReference>
<evidence type="ECO:0000313" key="4">
    <source>
        <dbReference type="Proteomes" id="UP001431313"/>
    </source>
</evidence>
<reference evidence="3" key="1">
    <citation type="submission" date="2022-08" db="EMBL/GenBank/DDBJ databases">
        <authorList>
            <person name="Somphong A."/>
            <person name="Phongsopitanun W."/>
        </authorList>
    </citation>
    <scope>NUCLEOTIDE SEQUENCE</scope>
    <source>
        <strain evidence="3">LP05-1</strain>
    </source>
</reference>
<dbReference type="InterPro" id="IPR009061">
    <property type="entry name" value="DNA-bd_dom_put_sf"/>
</dbReference>
<name>A0ABT2CLW4_9ACTN</name>
<dbReference type="Gene3D" id="1.10.1660.10">
    <property type="match status" value="1"/>
</dbReference>
<accession>A0ABT2CLW4</accession>
<dbReference type="PROSITE" id="PS50937">
    <property type="entry name" value="HTH_MERR_2"/>
    <property type="match status" value="1"/>
</dbReference>
<dbReference type="EMBL" id="JANUGQ010000016">
    <property type="protein sequence ID" value="MCS0637696.1"/>
    <property type="molecule type" value="Genomic_DNA"/>
</dbReference>
<dbReference type="Pfam" id="PF13411">
    <property type="entry name" value="MerR_1"/>
    <property type="match status" value="1"/>
</dbReference>
<dbReference type="Pfam" id="PF06445">
    <property type="entry name" value="GyrI-like"/>
    <property type="match status" value="1"/>
</dbReference>
<dbReference type="InterPro" id="IPR011256">
    <property type="entry name" value="Reg_factor_effector_dom_sf"/>
</dbReference>
<evidence type="ECO:0000259" key="2">
    <source>
        <dbReference type="PROSITE" id="PS50937"/>
    </source>
</evidence>
<protein>
    <submittedName>
        <fullName evidence="3">MerR family transcriptional regulator</fullName>
    </submittedName>
</protein>
<dbReference type="Gene3D" id="3.20.80.10">
    <property type="entry name" value="Regulatory factor, effector binding domain"/>
    <property type="match status" value="1"/>
</dbReference>
<dbReference type="CDD" id="cd01107">
    <property type="entry name" value="HTH_BmrR"/>
    <property type="match status" value="1"/>
</dbReference>
<dbReference type="InterPro" id="IPR010499">
    <property type="entry name" value="AraC_E-bd"/>
</dbReference>
<dbReference type="PANTHER" id="PTHR30204:SF97">
    <property type="entry name" value="MERR FAMILY REGULATORY PROTEIN"/>
    <property type="match status" value="1"/>
</dbReference>
<dbReference type="SUPFAM" id="SSF55136">
    <property type="entry name" value="Probable bacterial effector-binding domain"/>
    <property type="match status" value="1"/>
</dbReference>
<dbReference type="Proteomes" id="UP001431313">
    <property type="component" value="Unassembled WGS sequence"/>
</dbReference>
<keyword evidence="1" id="KW-0238">DNA-binding</keyword>
<evidence type="ECO:0000313" key="3">
    <source>
        <dbReference type="EMBL" id="MCS0637696.1"/>
    </source>
</evidence>
<dbReference type="SMART" id="SM00422">
    <property type="entry name" value="HTH_MERR"/>
    <property type="match status" value="1"/>
</dbReference>
<proteinExistence type="predicted"/>